<dbReference type="InterPro" id="IPR016032">
    <property type="entry name" value="Sig_transdc_resp-reg_C-effctor"/>
</dbReference>
<evidence type="ECO:0000313" key="3">
    <source>
        <dbReference type="Proteomes" id="UP000630936"/>
    </source>
</evidence>
<reference evidence="2" key="1">
    <citation type="journal article" date="2014" name="Int. J. Syst. Evol. Microbiol.">
        <title>Complete genome sequence of Corynebacterium casei LMG S-19264T (=DSM 44701T), isolated from a smear-ripened cheese.</title>
        <authorList>
            <consortium name="US DOE Joint Genome Institute (JGI-PGF)"/>
            <person name="Walter F."/>
            <person name="Albersmeier A."/>
            <person name="Kalinowski J."/>
            <person name="Ruckert C."/>
        </authorList>
    </citation>
    <scope>NUCLEOTIDE SEQUENCE</scope>
    <source>
        <strain evidence="2">JCM 4988</strain>
    </source>
</reference>
<reference evidence="2" key="2">
    <citation type="submission" date="2020-09" db="EMBL/GenBank/DDBJ databases">
        <authorList>
            <person name="Sun Q."/>
            <person name="Ohkuma M."/>
        </authorList>
    </citation>
    <scope>NUCLEOTIDE SEQUENCE</scope>
    <source>
        <strain evidence="2">JCM 4988</strain>
    </source>
</reference>
<accession>A0A918Q772</accession>
<dbReference type="Gene3D" id="1.10.10.10">
    <property type="entry name" value="Winged helix-like DNA-binding domain superfamily/Winged helix DNA-binding domain"/>
    <property type="match status" value="1"/>
</dbReference>
<sequence length="267" mass="28139">MVNRESKSLPGPPERNPVDDEVSRALLRLQELMKSTQGDGEEVSGAVRVLDSGESAVDVSGQLIDSARSDVGIIVQAAGSEVEAIALELLSRSGHQARMRLLCAAHVVHSRAFRAALADSALSQTIRVADACLSETVVVDSRAAVLWTDRPGGGRQASLISDAASAGALSSLFATGWLSAAPAKPGAEAGRARSETGRRILESLRDGRTDEAAARELAIPLRTYRRYVAEIMREIDASSRFQAGARAVQLGLLPQESDGANRGTTNA</sequence>
<protein>
    <recommendedName>
        <fullName evidence="4">HTH luxR-type domain-containing protein</fullName>
    </recommendedName>
</protein>
<dbReference type="Proteomes" id="UP000630936">
    <property type="component" value="Unassembled WGS sequence"/>
</dbReference>
<evidence type="ECO:0000313" key="2">
    <source>
        <dbReference type="EMBL" id="GGZ35752.1"/>
    </source>
</evidence>
<gene>
    <name evidence="2" type="ORF">GCM10010387_32390</name>
</gene>
<organism evidence="2 3">
    <name type="scientific">Streptomyces inusitatus</name>
    <dbReference type="NCBI Taxonomy" id="68221"/>
    <lineage>
        <taxon>Bacteria</taxon>
        <taxon>Bacillati</taxon>
        <taxon>Actinomycetota</taxon>
        <taxon>Actinomycetes</taxon>
        <taxon>Kitasatosporales</taxon>
        <taxon>Streptomycetaceae</taxon>
        <taxon>Streptomyces</taxon>
    </lineage>
</organism>
<evidence type="ECO:0008006" key="4">
    <source>
        <dbReference type="Google" id="ProtNLM"/>
    </source>
</evidence>
<dbReference type="InterPro" id="IPR036388">
    <property type="entry name" value="WH-like_DNA-bd_sf"/>
</dbReference>
<feature type="region of interest" description="Disordered" evidence="1">
    <location>
        <begin position="1"/>
        <end position="20"/>
    </location>
</feature>
<dbReference type="GO" id="GO:0003677">
    <property type="term" value="F:DNA binding"/>
    <property type="evidence" value="ECO:0007669"/>
    <property type="project" value="InterPro"/>
</dbReference>
<dbReference type="AlphaFoldDB" id="A0A918Q772"/>
<dbReference type="GO" id="GO:0006355">
    <property type="term" value="P:regulation of DNA-templated transcription"/>
    <property type="evidence" value="ECO:0007669"/>
    <property type="project" value="InterPro"/>
</dbReference>
<dbReference type="EMBL" id="BMWG01000008">
    <property type="protein sequence ID" value="GGZ35752.1"/>
    <property type="molecule type" value="Genomic_DNA"/>
</dbReference>
<evidence type="ECO:0000256" key="1">
    <source>
        <dbReference type="SAM" id="MobiDB-lite"/>
    </source>
</evidence>
<name>A0A918Q772_9ACTN</name>
<dbReference type="SUPFAM" id="SSF46894">
    <property type="entry name" value="C-terminal effector domain of the bipartite response regulators"/>
    <property type="match status" value="1"/>
</dbReference>
<proteinExistence type="predicted"/>
<comment type="caution">
    <text evidence="2">The sequence shown here is derived from an EMBL/GenBank/DDBJ whole genome shotgun (WGS) entry which is preliminary data.</text>
</comment>
<keyword evidence="3" id="KW-1185">Reference proteome</keyword>